<dbReference type="InterPro" id="IPR013149">
    <property type="entry name" value="ADH-like_C"/>
</dbReference>
<dbReference type="STRING" id="400727.A0A2T7NSD6"/>
<evidence type="ECO:0000313" key="3">
    <source>
        <dbReference type="Proteomes" id="UP000245119"/>
    </source>
</evidence>
<keyword evidence="3" id="KW-1185">Reference proteome</keyword>
<dbReference type="Proteomes" id="UP000245119">
    <property type="component" value="Linkage Group LG9"/>
</dbReference>
<dbReference type="SUPFAM" id="SSF51735">
    <property type="entry name" value="NAD(P)-binding Rossmann-fold domains"/>
    <property type="match status" value="1"/>
</dbReference>
<accession>A0A2T7NSD6</accession>
<gene>
    <name evidence="2" type="ORF">C0Q70_14538</name>
</gene>
<proteinExistence type="predicted"/>
<reference evidence="2 3" key="1">
    <citation type="submission" date="2018-04" db="EMBL/GenBank/DDBJ databases">
        <title>The genome of golden apple snail Pomacea canaliculata provides insight into stress tolerance and invasive adaptation.</title>
        <authorList>
            <person name="Liu C."/>
            <person name="Liu B."/>
            <person name="Ren Y."/>
            <person name="Zhang Y."/>
            <person name="Wang H."/>
            <person name="Li S."/>
            <person name="Jiang F."/>
            <person name="Yin L."/>
            <person name="Zhang G."/>
            <person name="Qian W."/>
            <person name="Fan W."/>
        </authorList>
    </citation>
    <scope>NUCLEOTIDE SEQUENCE [LARGE SCALE GENOMIC DNA]</scope>
    <source>
        <strain evidence="2">SZHN2017</strain>
        <tissue evidence="2">Muscle</tissue>
    </source>
</reference>
<dbReference type="PANTHER" id="PTHR43677">
    <property type="entry name" value="SHORT-CHAIN DEHYDROGENASE/REDUCTASE"/>
    <property type="match status" value="1"/>
</dbReference>
<dbReference type="PANTHER" id="PTHR43677:SF4">
    <property type="entry name" value="QUINONE OXIDOREDUCTASE-LIKE PROTEIN 2"/>
    <property type="match status" value="1"/>
</dbReference>
<evidence type="ECO:0000313" key="2">
    <source>
        <dbReference type="EMBL" id="PVD24068.1"/>
    </source>
</evidence>
<dbReference type="InterPro" id="IPR020843">
    <property type="entry name" value="ER"/>
</dbReference>
<sequence>MFPIPEHIPFTVAAGTLCSYGTAMMALSRSACLKTGETVLVTAAAGATGLAAVDIALNVFGAEVIGVCGGEDKVALLKQRGVKHIIDYYTAKIPDRVKAITNGKGVNVVVDHVGGDIFMDCLKSTAFEGRIVTVGYASGHIPKLPINHLLLKSCSVHGVWWGDYSTRQHPAFDESIVNVMTALAQDRLHPYVGKIFPLEECGAANLQLNISVRNGQLEHVNQNFDDATHLIDLDIDAAVSKFTERLLIIGQSMKNVIAGKEKSQLCFDNKCKETSVSLLADI</sequence>
<dbReference type="Gene3D" id="3.40.50.720">
    <property type="entry name" value="NAD(P)-binding Rossmann-like Domain"/>
    <property type="match status" value="1"/>
</dbReference>
<dbReference type="InterPro" id="IPR051397">
    <property type="entry name" value="Zn-ADH-like_protein"/>
</dbReference>
<dbReference type="SMART" id="SM00829">
    <property type="entry name" value="PKS_ER"/>
    <property type="match status" value="1"/>
</dbReference>
<dbReference type="GO" id="GO:0016491">
    <property type="term" value="F:oxidoreductase activity"/>
    <property type="evidence" value="ECO:0007669"/>
    <property type="project" value="InterPro"/>
</dbReference>
<dbReference type="EMBL" id="PZQS01000009">
    <property type="protein sequence ID" value="PVD24068.1"/>
    <property type="molecule type" value="Genomic_DNA"/>
</dbReference>
<dbReference type="Pfam" id="PF00107">
    <property type="entry name" value="ADH_zinc_N"/>
    <property type="match status" value="1"/>
</dbReference>
<dbReference type="Gene3D" id="3.90.180.10">
    <property type="entry name" value="Medium-chain alcohol dehydrogenases, catalytic domain"/>
    <property type="match status" value="1"/>
</dbReference>
<dbReference type="GO" id="GO:0005739">
    <property type="term" value="C:mitochondrion"/>
    <property type="evidence" value="ECO:0007669"/>
    <property type="project" value="TreeGrafter"/>
</dbReference>
<evidence type="ECO:0000259" key="1">
    <source>
        <dbReference type="SMART" id="SM00829"/>
    </source>
</evidence>
<comment type="caution">
    <text evidence="2">The sequence shown here is derived from an EMBL/GenBank/DDBJ whole genome shotgun (WGS) entry which is preliminary data.</text>
</comment>
<dbReference type="InterPro" id="IPR036291">
    <property type="entry name" value="NAD(P)-bd_dom_sf"/>
</dbReference>
<organism evidence="2 3">
    <name type="scientific">Pomacea canaliculata</name>
    <name type="common">Golden apple snail</name>
    <dbReference type="NCBI Taxonomy" id="400727"/>
    <lineage>
        <taxon>Eukaryota</taxon>
        <taxon>Metazoa</taxon>
        <taxon>Spiralia</taxon>
        <taxon>Lophotrochozoa</taxon>
        <taxon>Mollusca</taxon>
        <taxon>Gastropoda</taxon>
        <taxon>Caenogastropoda</taxon>
        <taxon>Architaenioglossa</taxon>
        <taxon>Ampullarioidea</taxon>
        <taxon>Ampullariidae</taxon>
        <taxon>Pomacea</taxon>
    </lineage>
</organism>
<dbReference type="OrthoDB" id="3509362at2759"/>
<name>A0A2T7NSD6_POMCA</name>
<feature type="domain" description="Enoyl reductase (ER)" evidence="1">
    <location>
        <begin position="1"/>
        <end position="204"/>
    </location>
</feature>
<dbReference type="AlphaFoldDB" id="A0A2T7NSD6"/>
<protein>
    <recommendedName>
        <fullName evidence="1">Enoyl reductase (ER) domain-containing protein</fullName>
    </recommendedName>
</protein>